<dbReference type="Pfam" id="PF00589">
    <property type="entry name" value="Phage_integrase"/>
    <property type="match status" value="1"/>
</dbReference>
<feature type="domain" description="Core-binding (CB)" evidence="7">
    <location>
        <begin position="33"/>
        <end position="124"/>
    </location>
</feature>
<keyword evidence="9" id="KW-1185">Reference proteome</keyword>
<dbReference type="InterPro" id="IPR013762">
    <property type="entry name" value="Integrase-like_cat_sf"/>
</dbReference>
<dbReference type="Proteomes" id="UP001610810">
    <property type="component" value="Unassembled WGS sequence"/>
</dbReference>
<evidence type="ECO:0000259" key="7">
    <source>
        <dbReference type="PROSITE" id="PS51900"/>
    </source>
</evidence>
<dbReference type="CDD" id="cd01189">
    <property type="entry name" value="INT_ICEBs1_C_like"/>
    <property type="match status" value="1"/>
</dbReference>
<sequence>MTRTFGTLREAKAEYANIVHRRYEAARAPLSQITVDEWLDQWLSMKAEDLEESTAYSYTMTLARVRGRLGHIRLPDLTEDHVAAWMRWALQEGRVRGGKTATGLGATSVEMSLARLKEALDRAVTRGLVEVNVAREVTVPRKARKAERRARAAVPPWSVAEVHAFVSAIAGDRLQAPFLLALMGLRPAEICGMRWADVDLGEATVSITNTRTVVGNDIVVEKDAKSLAGERQLPLPAPVAAALTAFRAAQAAEKTAAGQGYEDSGYVLVDARGRTLNGRQLRERAYKVMDRSGLRRVRLYDARASCLTYLANHGVPDHLLARWAGHADVRTTKRWYVKPDVEDLRPTADTWGGLASGSDPVHEENVRCGSVNG</sequence>
<dbReference type="PROSITE" id="PS51898">
    <property type="entry name" value="TYR_RECOMBINASE"/>
    <property type="match status" value="1"/>
</dbReference>
<keyword evidence="2" id="KW-0229">DNA integration</keyword>
<evidence type="ECO:0000313" key="8">
    <source>
        <dbReference type="EMBL" id="MFI0575849.1"/>
    </source>
</evidence>
<feature type="domain" description="Tyr recombinase" evidence="6">
    <location>
        <begin position="152"/>
        <end position="349"/>
    </location>
</feature>
<gene>
    <name evidence="8" type="primary">xerC</name>
    <name evidence="8" type="ORF">ACH3YB_29880</name>
</gene>
<dbReference type="InterPro" id="IPR044068">
    <property type="entry name" value="CB"/>
</dbReference>
<dbReference type="InterPro" id="IPR010998">
    <property type="entry name" value="Integrase_recombinase_N"/>
</dbReference>
<organism evidence="8 9">
    <name type="scientific">Streptomyces tendae</name>
    <dbReference type="NCBI Taxonomy" id="1932"/>
    <lineage>
        <taxon>Bacteria</taxon>
        <taxon>Bacillati</taxon>
        <taxon>Actinomycetota</taxon>
        <taxon>Actinomycetes</taxon>
        <taxon>Kitasatosporales</taxon>
        <taxon>Streptomycetaceae</taxon>
        <taxon>Streptomyces</taxon>
    </lineage>
</organism>
<keyword evidence="4" id="KW-0233">DNA recombination</keyword>
<dbReference type="EMBL" id="JBIQWK010000010">
    <property type="protein sequence ID" value="MFI0575849.1"/>
    <property type="molecule type" value="Genomic_DNA"/>
</dbReference>
<dbReference type="RefSeq" id="WP_389899938.1">
    <property type="nucleotide sequence ID" value="NZ_JBIAYI010000010.1"/>
</dbReference>
<dbReference type="InterPro" id="IPR011010">
    <property type="entry name" value="DNA_brk_join_enz"/>
</dbReference>
<name>A0ABW7S6I9_STRTE</name>
<dbReference type="PANTHER" id="PTHR30349:SF64">
    <property type="entry name" value="PROPHAGE INTEGRASE INTD-RELATED"/>
    <property type="match status" value="1"/>
</dbReference>
<dbReference type="Gene3D" id="1.10.443.10">
    <property type="entry name" value="Intergrase catalytic core"/>
    <property type="match status" value="1"/>
</dbReference>
<protein>
    <submittedName>
        <fullName evidence="8">Tyrosine recombinase XerC</fullName>
    </submittedName>
</protein>
<comment type="caution">
    <text evidence="8">The sequence shown here is derived from an EMBL/GenBank/DDBJ whole genome shotgun (WGS) entry which is preliminary data.</text>
</comment>
<dbReference type="Gene3D" id="1.10.150.130">
    <property type="match status" value="1"/>
</dbReference>
<keyword evidence="3 5" id="KW-0238">DNA-binding</keyword>
<dbReference type="SUPFAM" id="SSF56349">
    <property type="entry name" value="DNA breaking-rejoining enzymes"/>
    <property type="match status" value="1"/>
</dbReference>
<evidence type="ECO:0000256" key="4">
    <source>
        <dbReference type="ARBA" id="ARBA00023172"/>
    </source>
</evidence>
<dbReference type="InterPro" id="IPR050090">
    <property type="entry name" value="Tyrosine_recombinase_XerCD"/>
</dbReference>
<dbReference type="InterPro" id="IPR004107">
    <property type="entry name" value="Integrase_SAM-like_N"/>
</dbReference>
<evidence type="ECO:0000256" key="5">
    <source>
        <dbReference type="PROSITE-ProRule" id="PRU01248"/>
    </source>
</evidence>
<comment type="similarity">
    <text evidence="1">Belongs to the 'phage' integrase family.</text>
</comment>
<dbReference type="InterPro" id="IPR002104">
    <property type="entry name" value="Integrase_catalytic"/>
</dbReference>
<evidence type="ECO:0000256" key="3">
    <source>
        <dbReference type="ARBA" id="ARBA00023125"/>
    </source>
</evidence>
<evidence type="ECO:0000256" key="2">
    <source>
        <dbReference type="ARBA" id="ARBA00022908"/>
    </source>
</evidence>
<evidence type="ECO:0000259" key="6">
    <source>
        <dbReference type="PROSITE" id="PS51898"/>
    </source>
</evidence>
<dbReference type="Pfam" id="PF14659">
    <property type="entry name" value="Phage_int_SAM_3"/>
    <property type="match status" value="1"/>
</dbReference>
<dbReference type="PROSITE" id="PS51900">
    <property type="entry name" value="CB"/>
    <property type="match status" value="1"/>
</dbReference>
<proteinExistence type="inferred from homology"/>
<reference evidence="8 9" key="1">
    <citation type="submission" date="2024-10" db="EMBL/GenBank/DDBJ databases">
        <authorList>
            <person name="Wannawong T."/>
            <person name="Kuncharoen N."/>
            <person name="Mhuantong W."/>
        </authorList>
    </citation>
    <scope>NUCLEOTIDE SEQUENCE [LARGE SCALE GENOMIC DNA]</scope>
    <source>
        <strain evidence="8 9">CALK1-4</strain>
    </source>
</reference>
<evidence type="ECO:0000256" key="1">
    <source>
        <dbReference type="ARBA" id="ARBA00008857"/>
    </source>
</evidence>
<dbReference type="PANTHER" id="PTHR30349">
    <property type="entry name" value="PHAGE INTEGRASE-RELATED"/>
    <property type="match status" value="1"/>
</dbReference>
<accession>A0ABW7S6I9</accession>
<evidence type="ECO:0000313" key="9">
    <source>
        <dbReference type="Proteomes" id="UP001610810"/>
    </source>
</evidence>